<evidence type="ECO:0000256" key="7">
    <source>
        <dbReference type="ARBA" id="ARBA00023136"/>
    </source>
</evidence>
<evidence type="ECO:0000256" key="2">
    <source>
        <dbReference type="ARBA" id="ARBA00007998"/>
    </source>
</evidence>
<evidence type="ECO:0000256" key="5">
    <source>
        <dbReference type="ARBA" id="ARBA00022692"/>
    </source>
</evidence>
<comment type="caution">
    <text evidence="9">The sequence shown here is derived from an EMBL/GenBank/DDBJ whole genome shotgun (WGS) entry which is preliminary data.</text>
</comment>
<evidence type="ECO:0000313" key="9">
    <source>
        <dbReference type="EMBL" id="OEH93648.1"/>
    </source>
</evidence>
<feature type="transmembrane region" description="Helical" evidence="8">
    <location>
        <begin position="42"/>
        <end position="63"/>
    </location>
</feature>
<evidence type="ECO:0000313" key="10">
    <source>
        <dbReference type="Proteomes" id="UP000095209"/>
    </source>
</evidence>
<feature type="transmembrane region" description="Helical" evidence="8">
    <location>
        <begin position="181"/>
        <end position="206"/>
    </location>
</feature>
<feature type="transmembrane region" description="Helical" evidence="8">
    <location>
        <begin position="303"/>
        <end position="322"/>
    </location>
</feature>
<organism evidence="9 10">
    <name type="scientific">Bacillus solimangrovi</name>
    <dbReference type="NCBI Taxonomy" id="1305675"/>
    <lineage>
        <taxon>Bacteria</taxon>
        <taxon>Bacillati</taxon>
        <taxon>Bacillota</taxon>
        <taxon>Bacilli</taxon>
        <taxon>Bacillales</taxon>
        <taxon>Bacillaceae</taxon>
        <taxon>Bacillus</taxon>
    </lineage>
</organism>
<proteinExistence type="inferred from homology"/>
<dbReference type="Proteomes" id="UP000095209">
    <property type="component" value="Unassembled WGS sequence"/>
</dbReference>
<dbReference type="Pfam" id="PF03845">
    <property type="entry name" value="Spore_permease"/>
    <property type="match status" value="1"/>
</dbReference>
<comment type="similarity">
    <text evidence="2">Belongs to the amino acid-polyamine-organocation (APC) superfamily. Spore germination protein (SGP) (TC 2.A.3.9) family.</text>
</comment>
<feature type="transmembrane region" description="Helical" evidence="8">
    <location>
        <begin position="112"/>
        <end position="134"/>
    </location>
</feature>
<feature type="transmembrane region" description="Helical" evidence="8">
    <location>
        <begin position="141"/>
        <end position="161"/>
    </location>
</feature>
<dbReference type="GO" id="GO:0009847">
    <property type="term" value="P:spore germination"/>
    <property type="evidence" value="ECO:0007669"/>
    <property type="project" value="InterPro"/>
</dbReference>
<feature type="transmembrane region" description="Helical" evidence="8">
    <location>
        <begin position="267"/>
        <end position="287"/>
    </location>
</feature>
<feature type="transmembrane region" description="Helical" evidence="8">
    <location>
        <begin position="218"/>
        <end position="238"/>
    </location>
</feature>
<protein>
    <submittedName>
        <fullName evidence="9">Uncharacterized protein</fullName>
    </submittedName>
</protein>
<keyword evidence="5 8" id="KW-0812">Transmembrane</keyword>
<dbReference type="AlphaFoldDB" id="A0A1E5LHV8"/>
<evidence type="ECO:0000256" key="8">
    <source>
        <dbReference type="SAM" id="Phobius"/>
    </source>
</evidence>
<keyword evidence="6 8" id="KW-1133">Transmembrane helix</keyword>
<dbReference type="STRING" id="1305675.BFG57_00520"/>
<dbReference type="NCBIfam" id="TIGR00912">
    <property type="entry name" value="2A0309"/>
    <property type="match status" value="1"/>
</dbReference>
<evidence type="ECO:0000256" key="4">
    <source>
        <dbReference type="ARBA" id="ARBA00022544"/>
    </source>
</evidence>
<evidence type="ECO:0000256" key="6">
    <source>
        <dbReference type="ARBA" id="ARBA00022989"/>
    </source>
</evidence>
<keyword evidence="4" id="KW-0309">Germination</keyword>
<dbReference type="PANTHER" id="PTHR34975:SF2">
    <property type="entry name" value="SPORE GERMINATION PROTEIN A2"/>
    <property type="match status" value="1"/>
</dbReference>
<keyword evidence="7 8" id="KW-0472">Membrane</keyword>
<accession>A0A1E5LHV8</accession>
<evidence type="ECO:0000256" key="1">
    <source>
        <dbReference type="ARBA" id="ARBA00004141"/>
    </source>
</evidence>
<reference evidence="9 10" key="1">
    <citation type="submission" date="2016-08" db="EMBL/GenBank/DDBJ databases">
        <title>Genome of Bacillus solimangrovi GH2-4.</title>
        <authorList>
            <person name="Lim S."/>
            <person name="Kim B.-C."/>
        </authorList>
    </citation>
    <scope>NUCLEOTIDE SEQUENCE [LARGE SCALE GENOMIC DNA]</scope>
    <source>
        <strain evidence="9 10">GH2-4</strain>
    </source>
</reference>
<evidence type="ECO:0000256" key="3">
    <source>
        <dbReference type="ARBA" id="ARBA00022448"/>
    </source>
</evidence>
<gene>
    <name evidence="9" type="ORF">BFG57_00520</name>
</gene>
<sequence>MVKERYKIDGFLVFYIIVAAQVGVGVLGFQRVIMSKAGYDGWITIILTGILFHLAIYIIYSILNRYKTDVIEIQRFIFGKWIGGFINLIIAFYFLYNSVTVLTTFIEVIQVWMFPTLSSWVLGFLFCSLIYYIVSGGFRVVTGMCFLGFFITIPLILFLLFPLEYSDFVPLLPIIQKPIGSIVGAISDSMISFMGIELLLIFYPFIKNPEKSQKSAQFGSLFTTVLYLLIIIITFGFFSEDQLERTIWATLSMFKVAEFSFIERLEYVTVTVWVFVVVPTMILYLWASSRIIKRTTNFSQRKVIICLLLIVLISIVFINSRIEINYLNQAVNYVSFYLIFAYIPILFILSKLFYRKYRRTMK</sequence>
<dbReference type="Gene3D" id="1.20.1740.10">
    <property type="entry name" value="Amino acid/polyamine transporter I"/>
    <property type="match status" value="1"/>
</dbReference>
<dbReference type="EMBL" id="MJEH01000011">
    <property type="protein sequence ID" value="OEH93648.1"/>
    <property type="molecule type" value="Genomic_DNA"/>
</dbReference>
<feature type="transmembrane region" description="Helical" evidence="8">
    <location>
        <begin position="12"/>
        <end position="30"/>
    </location>
</feature>
<feature type="transmembrane region" description="Helical" evidence="8">
    <location>
        <begin position="334"/>
        <end position="354"/>
    </location>
</feature>
<keyword evidence="10" id="KW-1185">Reference proteome</keyword>
<dbReference type="InterPro" id="IPR004761">
    <property type="entry name" value="Spore_GerAB"/>
</dbReference>
<keyword evidence="3" id="KW-0813">Transport</keyword>
<feature type="transmembrane region" description="Helical" evidence="8">
    <location>
        <begin position="84"/>
        <end position="106"/>
    </location>
</feature>
<name>A0A1E5LHV8_9BACI</name>
<dbReference type="GO" id="GO:0016020">
    <property type="term" value="C:membrane"/>
    <property type="evidence" value="ECO:0007669"/>
    <property type="project" value="UniProtKB-SubCell"/>
</dbReference>
<dbReference type="PANTHER" id="PTHR34975">
    <property type="entry name" value="SPORE GERMINATION PROTEIN A2"/>
    <property type="match status" value="1"/>
</dbReference>
<comment type="subcellular location">
    <subcellularLocation>
        <location evidence="1">Membrane</location>
        <topology evidence="1">Multi-pass membrane protein</topology>
    </subcellularLocation>
</comment>